<dbReference type="EMBL" id="CP051627">
    <property type="protein sequence ID" value="UPT21346.1"/>
    <property type="molecule type" value="Genomic_DNA"/>
</dbReference>
<proteinExistence type="predicted"/>
<dbReference type="Gene3D" id="3.40.720.10">
    <property type="entry name" value="Alkaline Phosphatase, subunit A"/>
    <property type="match status" value="1"/>
</dbReference>
<dbReference type="Pfam" id="PF01663">
    <property type="entry name" value="Phosphodiest"/>
    <property type="match status" value="1"/>
</dbReference>
<gene>
    <name evidence="1" type="ORF">FOF52_10565</name>
</gene>
<dbReference type="PANTHER" id="PTHR10151:SF120">
    <property type="entry name" value="BIS(5'-ADENOSYL)-TRIPHOSPHATASE"/>
    <property type="match status" value="1"/>
</dbReference>
<reference evidence="1 2" key="1">
    <citation type="submission" date="2020-04" db="EMBL/GenBank/DDBJ databases">
        <title>Thermobifida alba genome sequencing and assembly.</title>
        <authorList>
            <person name="Luzics S."/>
            <person name="Horvath B."/>
            <person name="Nagy I."/>
            <person name="Toth A."/>
            <person name="Nagy I."/>
            <person name="Kukolya J."/>
        </authorList>
    </citation>
    <scope>NUCLEOTIDE SEQUENCE [LARGE SCALE GENOMIC DNA]</scope>
    <source>
        <strain evidence="1 2">DSM 43795</strain>
    </source>
</reference>
<organism evidence="1 2">
    <name type="scientific">Thermobifida alba</name>
    <name type="common">Thermomonospora alba</name>
    <dbReference type="NCBI Taxonomy" id="53522"/>
    <lineage>
        <taxon>Bacteria</taxon>
        <taxon>Bacillati</taxon>
        <taxon>Actinomycetota</taxon>
        <taxon>Actinomycetes</taxon>
        <taxon>Streptosporangiales</taxon>
        <taxon>Nocardiopsidaceae</taxon>
        <taxon>Thermobifida</taxon>
    </lineage>
</organism>
<dbReference type="InterPro" id="IPR017850">
    <property type="entry name" value="Alkaline_phosphatase_core_sf"/>
</dbReference>
<name>A0ABY4L0Z7_THEAE</name>
<dbReference type="InterPro" id="IPR002591">
    <property type="entry name" value="Phosphodiest/P_Trfase"/>
</dbReference>
<dbReference type="SUPFAM" id="SSF53649">
    <property type="entry name" value="Alkaline phosphatase-like"/>
    <property type="match status" value="1"/>
</dbReference>
<dbReference type="Proteomes" id="UP000832041">
    <property type="component" value="Chromosome"/>
</dbReference>
<evidence type="ECO:0000313" key="1">
    <source>
        <dbReference type="EMBL" id="UPT21346.1"/>
    </source>
</evidence>
<accession>A0ABY4L0Z7</accession>
<protein>
    <submittedName>
        <fullName evidence="1">Alkaline phosphatase family protein</fullName>
    </submittedName>
</protein>
<keyword evidence="2" id="KW-1185">Reference proteome</keyword>
<evidence type="ECO:0000313" key="2">
    <source>
        <dbReference type="Proteomes" id="UP000832041"/>
    </source>
</evidence>
<dbReference type="PANTHER" id="PTHR10151">
    <property type="entry name" value="ECTONUCLEOTIDE PYROPHOSPHATASE/PHOSPHODIESTERASE"/>
    <property type="match status" value="1"/>
</dbReference>
<dbReference type="RefSeq" id="WP_248593651.1">
    <property type="nucleotide sequence ID" value="NZ_BAABEB010000002.1"/>
</dbReference>
<sequence>MTTAQPPAGPPLETPRYGTASLADLGPSVLASLGVAGEPNILGLPDTRRACVLLVDGLGWQALLANRAHAPFLASLVEASTPITAGFPSTTATSLTTVGTGAAPGRHGVFGYQVALPGDGAVFNHLRWTADIDPLTWQPCRTTYERAEAAGVATAYIAASAYEGGGFTRASARGSRYVPADTTTELVVRAEAALTAADRAYLLVYHSELDLLGHLHGVDSPHWRHHLGQVDRLAEQLAAVLPADAVLYVTADHGMVDTDPQGRIDVESDPDLTAGVRVLAGEPRARQVYTRPGAEADVLAAWRERLAGHATVVSRAEAVEAGWFGPPPTVDHELLVRVGDVLAVAHGTTALVAPRRERVESQLVGHHGSLTPQELHVPLLRSGPLSGLGPLG</sequence>